<reference evidence="1" key="1">
    <citation type="journal article" date="2021" name="bioRxiv">
        <title>Whole Genome Assembly and Annotation of Northern Wild Rice, Zizania palustris L., Supports a Whole Genome Duplication in the Zizania Genus.</title>
        <authorList>
            <person name="Haas M."/>
            <person name="Kono T."/>
            <person name="Macchietto M."/>
            <person name="Millas R."/>
            <person name="McGilp L."/>
            <person name="Shao M."/>
            <person name="Duquette J."/>
            <person name="Hirsch C.N."/>
            <person name="Kimball J."/>
        </authorList>
    </citation>
    <scope>NUCLEOTIDE SEQUENCE</scope>
    <source>
        <tissue evidence="1">Fresh leaf tissue</tissue>
    </source>
</reference>
<dbReference type="AlphaFoldDB" id="A0A8J5V5D7"/>
<gene>
    <name evidence="1" type="ORF">GUJ93_ZPchr0002g26381</name>
</gene>
<sequence>MEHLDLNSQSDCFPKSTRVSCSVEQVLVKAVDLVRSNHLDRPVVVVHLVVEEVSLCVVAVVVAPSPLFHIRCPWVLSPMVEVLPSALVISSLGADSGMGSGSRGRFFGRGASSVGTAALPSVKITRDEEELDDEVEDSFPSDSLLYGKITSLTGPPTASVIPLTIHGGGSAS</sequence>
<proteinExistence type="predicted"/>
<keyword evidence="2" id="KW-1185">Reference proteome</keyword>
<dbReference type="Proteomes" id="UP000729402">
    <property type="component" value="Unassembled WGS sequence"/>
</dbReference>
<comment type="caution">
    <text evidence="1">The sequence shown here is derived from an EMBL/GenBank/DDBJ whole genome shotgun (WGS) entry which is preliminary data.</text>
</comment>
<reference evidence="1" key="2">
    <citation type="submission" date="2021-02" db="EMBL/GenBank/DDBJ databases">
        <authorList>
            <person name="Kimball J.A."/>
            <person name="Haas M.W."/>
            <person name="Macchietto M."/>
            <person name="Kono T."/>
            <person name="Duquette J."/>
            <person name="Shao M."/>
        </authorList>
    </citation>
    <scope>NUCLEOTIDE SEQUENCE</scope>
    <source>
        <tissue evidence="1">Fresh leaf tissue</tissue>
    </source>
</reference>
<organism evidence="1 2">
    <name type="scientific">Zizania palustris</name>
    <name type="common">Northern wild rice</name>
    <dbReference type="NCBI Taxonomy" id="103762"/>
    <lineage>
        <taxon>Eukaryota</taxon>
        <taxon>Viridiplantae</taxon>
        <taxon>Streptophyta</taxon>
        <taxon>Embryophyta</taxon>
        <taxon>Tracheophyta</taxon>
        <taxon>Spermatophyta</taxon>
        <taxon>Magnoliopsida</taxon>
        <taxon>Liliopsida</taxon>
        <taxon>Poales</taxon>
        <taxon>Poaceae</taxon>
        <taxon>BOP clade</taxon>
        <taxon>Oryzoideae</taxon>
        <taxon>Oryzeae</taxon>
        <taxon>Zizaniinae</taxon>
        <taxon>Zizania</taxon>
    </lineage>
</organism>
<protein>
    <submittedName>
        <fullName evidence="1">Uncharacterized protein</fullName>
    </submittedName>
</protein>
<accession>A0A8J5V5D7</accession>
<dbReference type="EMBL" id="JAAALK010000287">
    <property type="protein sequence ID" value="KAG8060662.1"/>
    <property type="molecule type" value="Genomic_DNA"/>
</dbReference>
<name>A0A8J5V5D7_ZIZPA</name>
<evidence type="ECO:0000313" key="2">
    <source>
        <dbReference type="Proteomes" id="UP000729402"/>
    </source>
</evidence>
<evidence type="ECO:0000313" key="1">
    <source>
        <dbReference type="EMBL" id="KAG8060662.1"/>
    </source>
</evidence>